<dbReference type="CDD" id="cd07583">
    <property type="entry name" value="nitrilase_5"/>
    <property type="match status" value="1"/>
</dbReference>
<dbReference type="InterPro" id="IPR052737">
    <property type="entry name" value="Omega-amidase_YafV"/>
</dbReference>
<dbReference type="GO" id="GO:0050152">
    <property type="term" value="F:omega-amidase activity"/>
    <property type="evidence" value="ECO:0007669"/>
    <property type="project" value="TreeGrafter"/>
</dbReference>
<accession>A0A6J7TNR2</accession>
<dbReference type="InterPro" id="IPR003010">
    <property type="entry name" value="C-N_Hydrolase"/>
</dbReference>
<dbReference type="EMBL" id="CAFBQH010000103">
    <property type="protein sequence ID" value="CAB5055584.1"/>
    <property type="molecule type" value="Genomic_DNA"/>
</dbReference>
<reference evidence="2" key="1">
    <citation type="submission" date="2020-05" db="EMBL/GenBank/DDBJ databases">
        <authorList>
            <person name="Chiriac C."/>
            <person name="Salcher M."/>
            <person name="Ghai R."/>
            <person name="Kavagutti S V."/>
        </authorList>
    </citation>
    <scope>NUCLEOTIDE SEQUENCE</scope>
</reference>
<name>A0A6J7TNR2_9ZZZZ</name>
<proteinExistence type="predicted"/>
<organism evidence="2">
    <name type="scientific">freshwater metagenome</name>
    <dbReference type="NCBI Taxonomy" id="449393"/>
    <lineage>
        <taxon>unclassified sequences</taxon>
        <taxon>metagenomes</taxon>
        <taxon>ecological metagenomes</taxon>
    </lineage>
</organism>
<gene>
    <name evidence="2" type="ORF">UFOPK4293_01389</name>
</gene>
<sequence length="254" mass="27924">MGMKVAAIQYDVVWADREANFAALTPLIADAAANGARLILLTEMFSTGFVVDSAEIAEPEGGPSSQFLSQMAREHNVWIGGSCPEVSSGDSRPFNSFVLASPDGAQHRYRKIHPFTYGGEHKNFRPGSEFVTVDVDGLRVSLFVCYDLRFADEFWQLATNTDVYLVPGNWPATRREHWMALLRARAIENQAFVIGCNRVGTGGGLVYSGDSLICNPLGEIIASAGNQPTILFAEITADEVRTVRDTFPFLQDRR</sequence>
<dbReference type="InterPro" id="IPR036526">
    <property type="entry name" value="C-N_Hydrolase_sf"/>
</dbReference>
<dbReference type="PANTHER" id="PTHR47799">
    <property type="entry name" value="OMEGA-AMIDASE YAFV"/>
    <property type="match status" value="1"/>
</dbReference>
<dbReference type="SUPFAM" id="SSF56317">
    <property type="entry name" value="Carbon-nitrogen hydrolase"/>
    <property type="match status" value="1"/>
</dbReference>
<dbReference type="AlphaFoldDB" id="A0A6J7TNR2"/>
<dbReference type="GO" id="GO:0106008">
    <property type="term" value="F:2-oxoglutaramate amidase activity"/>
    <property type="evidence" value="ECO:0007669"/>
    <property type="project" value="TreeGrafter"/>
</dbReference>
<evidence type="ECO:0000313" key="2">
    <source>
        <dbReference type="EMBL" id="CAB5055584.1"/>
    </source>
</evidence>
<feature type="domain" description="CN hydrolase" evidence="1">
    <location>
        <begin position="3"/>
        <end position="237"/>
    </location>
</feature>
<dbReference type="PROSITE" id="PS50263">
    <property type="entry name" value="CN_HYDROLASE"/>
    <property type="match status" value="1"/>
</dbReference>
<evidence type="ECO:0000259" key="1">
    <source>
        <dbReference type="PROSITE" id="PS50263"/>
    </source>
</evidence>
<dbReference type="Pfam" id="PF00795">
    <property type="entry name" value="CN_hydrolase"/>
    <property type="match status" value="1"/>
</dbReference>
<dbReference type="PANTHER" id="PTHR47799:SF1">
    <property type="entry name" value="OMEGA-AMIDASE YAFV"/>
    <property type="match status" value="1"/>
</dbReference>
<protein>
    <submittedName>
        <fullName evidence="2">Unannotated protein</fullName>
    </submittedName>
</protein>
<dbReference type="Gene3D" id="3.60.110.10">
    <property type="entry name" value="Carbon-nitrogen hydrolase"/>
    <property type="match status" value="1"/>
</dbReference>